<sequence length="374" mass="41464">MENSDSNNIAAVIFDLDGTLLNTEQLTKNILKEFLAKYGKVQDSEKEKKRLGVTFNESSLAIVNDYDLPLTPEEFGQEIIPMYHGKWLQAKALPGADRLMKHLHEHGVPFALASNSLRKNIDGKISHRDGWKERFMVILGSDQVKSGKPSPDIFLEAAKRMGVDPSHCLVIEDSLVGVKAGKAAGMKVVAVPSLQIEIDSYSIADSILHSLLEFQPELWGLPHFRDWIDNALPIEPIHLSGVFSNGHLQIADNGPSFLPDQIWGLYIGWAKFDGHKVSKAVISLGWSLGCCKSKRKIQVCILDGNDENEYDAEMHIVLVGFLQRSIRAGNILNNLDIVDEDKSSADAALNIAPFSKESLRNFLQGHTDEDNFAP</sequence>
<evidence type="ECO:0000256" key="4">
    <source>
        <dbReference type="ARBA" id="ARBA00022643"/>
    </source>
</evidence>
<gene>
    <name evidence="9" type="ORF">ACJIZ3_010641</name>
</gene>
<dbReference type="InterPro" id="IPR015865">
    <property type="entry name" value="Riboflavin_kinase_bac/euk"/>
</dbReference>
<dbReference type="Gene3D" id="3.40.50.1000">
    <property type="entry name" value="HAD superfamily/HAD-like"/>
    <property type="match status" value="1"/>
</dbReference>
<dbReference type="InterPro" id="IPR023198">
    <property type="entry name" value="PGP-like_dom2"/>
</dbReference>
<dbReference type="NCBIfam" id="TIGR01509">
    <property type="entry name" value="HAD-SF-IA-v3"/>
    <property type="match status" value="1"/>
</dbReference>
<feature type="domain" description="Riboflavin kinase" evidence="8">
    <location>
        <begin position="263"/>
        <end position="327"/>
    </location>
</feature>
<dbReference type="GO" id="GO:0008531">
    <property type="term" value="F:riboflavin kinase activity"/>
    <property type="evidence" value="ECO:0007669"/>
    <property type="project" value="UniProtKB-EC"/>
</dbReference>
<dbReference type="SFLD" id="SFLDG01129">
    <property type="entry name" value="C1.5:_HAD__Beta-PGM__Phosphata"/>
    <property type="match status" value="1"/>
</dbReference>
<protein>
    <recommendedName>
        <fullName evidence="2">riboflavin kinase</fullName>
        <ecNumber evidence="2">2.7.1.26</ecNumber>
    </recommendedName>
</protein>
<dbReference type="Pfam" id="PF01687">
    <property type="entry name" value="Flavokinase"/>
    <property type="match status" value="1"/>
</dbReference>
<evidence type="ECO:0000256" key="5">
    <source>
        <dbReference type="ARBA" id="ARBA00022679"/>
    </source>
</evidence>
<keyword evidence="5" id="KW-0808">Transferase</keyword>
<dbReference type="SUPFAM" id="SSF56784">
    <property type="entry name" value="HAD-like"/>
    <property type="match status" value="1"/>
</dbReference>
<dbReference type="FunFam" id="1.10.150.240:FF:000001">
    <property type="entry name" value="Haloacid dehalogenase-like hydrolase domain"/>
    <property type="match status" value="1"/>
</dbReference>
<dbReference type="InterPro" id="IPR036412">
    <property type="entry name" value="HAD-like_sf"/>
</dbReference>
<evidence type="ECO:0000256" key="2">
    <source>
        <dbReference type="ARBA" id="ARBA00012105"/>
    </source>
</evidence>
<evidence type="ECO:0000313" key="10">
    <source>
        <dbReference type="Proteomes" id="UP001634393"/>
    </source>
</evidence>
<evidence type="ECO:0000259" key="8">
    <source>
        <dbReference type="Pfam" id="PF01687"/>
    </source>
</evidence>
<dbReference type="Pfam" id="PF00702">
    <property type="entry name" value="Hydrolase"/>
    <property type="match status" value="1"/>
</dbReference>
<dbReference type="PRINTS" id="PR00413">
    <property type="entry name" value="HADHALOGNASE"/>
</dbReference>
<dbReference type="GO" id="GO:0005524">
    <property type="term" value="F:ATP binding"/>
    <property type="evidence" value="ECO:0007669"/>
    <property type="project" value="UniProtKB-KW"/>
</dbReference>
<organism evidence="9 10">
    <name type="scientific">Penstemon smallii</name>
    <dbReference type="NCBI Taxonomy" id="265156"/>
    <lineage>
        <taxon>Eukaryota</taxon>
        <taxon>Viridiplantae</taxon>
        <taxon>Streptophyta</taxon>
        <taxon>Embryophyta</taxon>
        <taxon>Tracheophyta</taxon>
        <taxon>Spermatophyta</taxon>
        <taxon>Magnoliopsida</taxon>
        <taxon>eudicotyledons</taxon>
        <taxon>Gunneridae</taxon>
        <taxon>Pentapetalae</taxon>
        <taxon>asterids</taxon>
        <taxon>lamiids</taxon>
        <taxon>Lamiales</taxon>
        <taxon>Plantaginaceae</taxon>
        <taxon>Cheloneae</taxon>
        <taxon>Penstemon</taxon>
    </lineage>
</organism>
<keyword evidence="7" id="KW-0067">ATP-binding</keyword>
<dbReference type="FunFam" id="3.40.50.1000:FF:000119">
    <property type="entry name" value="Bifunctional riboflavin kinase/FMN phosphatase"/>
    <property type="match status" value="1"/>
</dbReference>
<evidence type="ECO:0000313" key="9">
    <source>
        <dbReference type="EMBL" id="KAL3848759.1"/>
    </source>
</evidence>
<evidence type="ECO:0000256" key="7">
    <source>
        <dbReference type="ARBA" id="ARBA00022840"/>
    </source>
</evidence>
<accession>A0ABD3UGW1</accession>
<dbReference type="Gene3D" id="2.40.30.30">
    <property type="entry name" value="Riboflavin kinase-like"/>
    <property type="match status" value="1"/>
</dbReference>
<dbReference type="InterPro" id="IPR023214">
    <property type="entry name" value="HAD_sf"/>
</dbReference>
<reference evidence="9 10" key="1">
    <citation type="submission" date="2024-12" db="EMBL/GenBank/DDBJ databases">
        <title>The unique morphological basis and parallel evolutionary history of personate flowers in Penstemon.</title>
        <authorList>
            <person name="Depatie T.H."/>
            <person name="Wessinger C.A."/>
        </authorList>
    </citation>
    <scope>NUCLEOTIDE SEQUENCE [LARGE SCALE GENOMIC DNA]</scope>
    <source>
        <strain evidence="9">WTNN_2</strain>
        <tissue evidence="9">Leaf</tissue>
    </source>
</reference>
<keyword evidence="10" id="KW-1185">Reference proteome</keyword>
<dbReference type="PANTHER" id="PTHR18901:SF44">
    <property type="entry name" value="OS01G0757900 PROTEIN"/>
    <property type="match status" value="1"/>
</dbReference>
<dbReference type="EC" id="2.7.1.26" evidence="2"/>
<proteinExistence type="predicted"/>
<evidence type="ECO:0000256" key="3">
    <source>
        <dbReference type="ARBA" id="ARBA00022630"/>
    </source>
</evidence>
<dbReference type="SFLD" id="SFLDS00003">
    <property type="entry name" value="Haloacid_Dehalogenase"/>
    <property type="match status" value="1"/>
</dbReference>
<dbReference type="AlphaFoldDB" id="A0ABD3UGW1"/>
<dbReference type="EMBL" id="JBJXBP010000001">
    <property type="protein sequence ID" value="KAL3848759.1"/>
    <property type="molecule type" value="Genomic_DNA"/>
</dbReference>
<comment type="pathway">
    <text evidence="1">Cofactor biosynthesis; FMN biosynthesis; FMN from riboflavin (ATP route): step 1/1.</text>
</comment>
<dbReference type="InterPro" id="IPR006439">
    <property type="entry name" value="HAD-SF_hydro_IA"/>
</dbReference>
<dbReference type="SUPFAM" id="SSF82114">
    <property type="entry name" value="Riboflavin kinase-like"/>
    <property type="match status" value="1"/>
</dbReference>
<keyword evidence="6" id="KW-0547">Nucleotide-binding</keyword>
<evidence type="ECO:0000256" key="1">
    <source>
        <dbReference type="ARBA" id="ARBA00005201"/>
    </source>
</evidence>
<dbReference type="PANTHER" id="PTHR18901">
    <property type="entry name" value="2-DEOXYGLUCOSE-6-PHOSPHATE PHOSPHATASE 2"/>
    <property type="match status" value="1"/>
</dbReference>
<dbReference type="Gene3D" id="1.10.150.240">
    <property type="entry name" value="Putative phosphatase, domain 2"/>
    <property type="match status" value="1"/>
</dbReference>
<dbReference type="PROSITE" id="PS01228">
    <property type="entry name" value="COF_1"/>
    <property type="match status" value="1"/>
</dbReference>
<dbReference type="Proteomes" id="UP001634393">
    <property type="component" value="Unassembled WGS sequence"/>
</dbReference>
<evidence type="ECO:0000256" key="6">
    <source>
        <dbReference type="ARBA" id="ARBA00022741"/>
    </source>
</evidence>
<dbReference type="InterPro" id="IPR023465">
    <property type="entry name" value="Riboflavin_kinase_dom_sf"/>
</dbReference>
<dbReference type="SFLD" id="SFLDG01135">
    <property type="entry name" value="C1.5.6:_HAD__Beta-PGM__Phospha"/>
    <property type="match status" value="1"/>
</dbReference>
<keyword evidence="3" id="KW-0285">Flavoprotein</keyword>
<comment type="caution">
    <text evidence="9">The sequence shown here is derived from an EMBL/GenBank/DDBJ whole genome shotgun (WGS) entry which is preliminary data.</text>
</comment>
<keyword evidence="4" id="KW-0288">FMN</keyword>
<name>A0ABD3UGW1_9LAMI</name>